<dbReference type="EMBL" id="JAGIYY010000013">
    <property type="protein sequence ID" value="MBP0441321.1"/>
    <property type="molecule type" value="Genomic_DNA"/>
</dbReference>
<dbReference type="SUPFAM" id="SSF56801">
    <property type="entry name" value="Acetyl-CoA synthetase-like"/>
    <property type="match status" value="1"/>
</dbReference>
<dbReference type="Pfam" id="PF00501">
    <property type="entry name" value="AMP-binding"/>
    <property type="match status" value="1"/>
</dbReference>
<dbReference type="AlphaFoldDB" id="A0A8J7RQI6"/>
<evidence type="ECO:0000313" key="3">
    <source>
        <dbReference type="Proteomes" id="UP000666240"/>
    </source>
</evidence>
<comment type="caution">
    <text evidence="2">The sequence shown here is derived from an EMBL/GenBank/DDBJ whole genome shotgun (WGS) entry which is preliminary data.</text>
</comment>
<accession>A0A8J7RQI6</accession>
<dbReference type="Gene3D" id="3.30.300.30">
    <property type="match status" value="1"/>
</dbReference>
<dbReference type="InterPro" id="IPR000873">
    <property type="entry name" value="AMP-dep_synth/lig_dom"/>
</dbReference>
<dbReference type="PANTHER" id="PTHR43845">
    <property type="entry name" value="BLR5969 PROTEIN"/>
    <property type="match status" value="1"/>
</dbReference>
<feature type="domain" description="AMP-dependent synthetase/ligase" evidence="1">
    <location>
        <begin position="120"/>
        <end position="272"/>
    </location>
</feature>
<protein>
    <submittedName>
        <fullName evidence="2">AMP-binding protein</fullName>
    </submittedName>
</protein>
<proteinExistence type="predicted"/>
<dbReference type="InterPro" id="IPR042099">
    <property type="entry name" value="ANL_N_sf"/>
</dbReference>
<keyword evidence="3" id="KW-1185">Reference proteome</keyword>
<dbReference type="InterPro" id="IPR045851">
    <property type="entry name" value="AMP-bd_C_sf"/>
</dbReference>
<dbReference type="PANTHER" id="PTHR43845:SF1">
    <property type="entry name" value="BLR5969 PROTEIN"/>
    <property type="match status" value="1"/>
</dbReference>
<name>A0A8J7RQI6_9HYPH</name>
<dbReference type="Gene3D" id="3.40.50.12780">
    <property type="entry name" value="N-terminal domain of ligase-like"/>
    <property type="match status" value="1"/>
</dbReference>
<sequence>MTDQLNGGTDAADDHALFDALRKQVARAIGGQPFWAERLAGINPEMLQNRDALGSVPVLRKSDLAALQAQTPPFGGLTATPAGDLARLFMSPGPIFDPEGHGRDWWGGALALAAAGVEKGDIALNTFSYHLTPAGAMFETAAHALGCAVIPAGPGNTADQLVAIGQFRPTVYVGTPDFLKILLDKAAEAEIDTNSFRCAIVSGAALPPSLRADLQGRGLKVVQCYGTADLGIVAYEDGGEGMAVNDGVILEIVRPGTGEPLPDGDVGEIVVTRLNRDYPLIRFATGDMSRTLPAGADKRRRIAGWMGRADQATKVKGMFVRPEQIAVLRKRLGVDGALRLVVTRHAEQDSMVLKIEHHDAQLAGEASDKLMEITKLKGQVEIVPPGSLPKDGKVISDER</sequence>
<evidence type="ECO:0000313" key="2">
    <source>
        <dbReference type="EMBL" id="MBP0441321.1"/>
    </source>
</evidence>
<evidence type="ECO:0000259" key="1">
    <source>
        <dbReference type="Pfam" id="PF00501"/>
    </source>
</evidence>
<dbReference type="RefSeq" id="WP_209337349.1">
    <property type="nucleotide sequence ID" value="NZ_JAGIYY010000013.1"/>
</dbReference>
<dbReference type="Proteomes" id="UP000666240">
    <property type="component" value="Unassembled WGS sequence"/>
</dbReference>
<organism evidence="2 3">
    <name type="scientific">Tianweitania sediminis</name>
    <dbReference type="NCBI Taxonomy" id="1502156"/>
    <lineage>
        <taxon>Bacteria</taxon>
        <taxon>Pseudomonadati</taxon>
        <taxon>Pseudomonadota</taxon>
        <taxon>Alphaproteobacteria</taxon>
        <taxon>Hyphomicrobiales</taxon>
        <taxon>Phyllobacteriaceae</taxon>
        <taxon>Tianweitania</taxon>
    </lineage>
</organism>
<gene>
    <name evidence="2" type="ORF">J5Y06_21980</name>
</gene>
<reference evidence="2" key="1">
    <citation type="submission" date="2021-03" db="EMBL/GenBank/DDBJ databases">
        <title>Genome sequencing and assembly of Tianweitania sediminis.</title>
        <authorList>
            <person name="Chhetri G."/>
        </authorList>
    </citation>
    <scope>NUCLEOTIDE SEQUENCE</scope>
    <source>
        <strain evidence="2">Z8</strain>
    </source>
</reference>